<reference evidence="2" key="1">
    <citation type="journal article" date="2021" name="Front. Microbiol.">
        <title>Comprehensive Comparative Genomics and Phenotyping of Methylobacterium Species.</title>
        <authorList>
            <person name="Alessa O."/>
            <person name="Ogura Y."/>
            <person name="Fujitani Y."/>
            <person name="Takami H."/>
            <person name="Hayashi T."/>
            <person name="Sahin N."/>
            <person name="Tani A."/>
        </authorList>
    </citation>
    <scope>NUCLEOTIDE SEQUENCE</scope>
    <source>
        <strain evidence="2">DSM 17168</strain>
    </source>
</reference>
<accession>A0ABQ4SEI8</accession>
<keyword evidence="3" id="KW-1185">Reference proteome</keyword>
<organism evidence="2 3">
    <name type="scientific">Methylobacterium isbiliense</name>
    <dbReference type="NCBI Taxonomy" id="315478"/>
    <lineage>
        <taxon>Bacteria</taxon>
        <taxon>Pseudomonadati</taxon>
        <taxon>Pseudomonadota</taxon>
        <taxon>Alphaproteobacteria</taxon>
        <taxon>Hyphomicrobiales</taxon>
        <taxon>Methylobacteriaceae</taxon>
        <taxon>Methylobacterium</taxon>
    </lineage>
</organism>
<dbReference type="InterPro" id="IPR050426">
    <property type="entry name" value="Glycosyltransferase_28"/>
</dbReference>
<dbReference type="CDD" id="cd03784">
    <property type="entry name" value="GT1_Gtf-like"/>
    <property type="match status" value="1"/>
</dbReference>
<comment type="caution">
    <text evidence="2">The sequence shown here is derived from an EMBL/GenBank/DDBJ whole genome shotgun (WGS) entry which is preliminary data.</text>
</comment>
<sequence>MKLLIAATPLTGHLNPLLAIARAALARGDQVAVTTASAFRDRVEAEGLRCLPYEDDHAAEYRATELPAGPERYRREFERRFIDGIPSQAEWLRGLIARERPDALVAGSLVLGVLPLLLGAGPRPPVVTCNVSFLFLDRPDGAPVGPGLPPARDAAERARYAAIRAQVEAAFTQPVRAYTDAALARAGAPGLPASLTHAILTLPDALVQFTTPAFEYDFSPLPPSIRFVGALPPPAQAAPRPDWWGDLAGGRRIVLVTQGTLANADFDELVAPTLAALAGREDVLVLGTTGGRPLDAVRGPIPANARLATFLPFADLMPRLSALVTNGGYGTVQAALQAGVPILSAGLTEDKAEIGARVGWSGAGLNLATNTPSPGEIRRSVDALLDDPSFRLRARALAADFARHDPLAETLAVIDEAVRAGWR</sequence>
<dbReference type="InterPro" id="IPR002213">
    <property type="entry name" value="UDP_glucos_trans"/>
</dbReference>
<evidence type="ECO:0000259" key="1">
    <source>
        <dbReference type="Pfam" id="PF06722"/>
    </source>
</evidence>
<dbReference type="Proteomes" id="UP001055153">
    <property type="component" value="Unassembled WGS sequence"/>
</dbReference>
<dbReference type="PANTHER" id="PTHR48050">
    <property type="entry name" value="STEROL 3-BETA-GLUCOSYLTRANSFERASE"/>
    <property type="match status" value="1"/>
</dbReference>
<reference evidence="2" key="2">
    <citation type="submission" date="2021-08" db="EMBL/GenBank/DDBJ databases">
        <authorList>
            <person name="Tani A."/>
            <person name="Ola A."/>
            <person name="Ogura Y."/>
            <person name="Katsura K."/>
            <person name="Hayashi T."/>
        </authorList>
    </citation>
    <scope>NUCLEOTIDE SEQUENCE</scope>
    <source>
        <strain evidence="2">DSM 17168</strain>
    </source>
</reference>
<dbReference type="RefSeq" id="WP_238236590.1">
    <property type="nucleotide sequence ID" value="NZ_BPQQ01000040.1"/>
</dbReference>
<evidence type="ECO:0000313" key="3">
    <source>
        <dbReference type="Proteomes" id="UP001055153"/>
    </source>
</evidence>
<dbReference type="PANTHER" id="PTHR48050:SF13">
    <property type="entry name" value="STEROL 3-BETA-GLUCOSYLTRANSFERASE UGT80A2"/>
    <property type="match status" value="1"/>
</dbReference>
<evidence type="ECO:0000313" key="2">
    <source>
        <dbReference type="EMBL" id="GJE01590.1"/>
    </source>
</evidence>
<name>A0ABQ4SEI8_9HYPH</name>
<dbReference type="SUPFAM" id="SSF53756">
    <property type="entry name" value="UDP-Glycosyltransferase/glycogen phosphorylase"/>
    <property type="match status" value="1"/>
</dbReference>
<feature type="domain" description="Erythromycin biosynthesis protein CIII-like C-terminal" evidence="1">
    <location>
        <begin position="300"/>
        <end position="403"/>
    </location>
</feature>
<dbReference type="Pfam" id="PF06722">
    <property type="entry name" value="EryCIII-like_C"/>
    <property type="match status" value="1"/>
</dbReference>
<dbReference type="InterPro" id="IPR010610">
    <property type="entry name" value="EryCIII-like_C"/>
</dbReference>
<gene>
    <name evidence="2" type="primary">rebG</name>
    <name evidence="2" type="ORF">GMJLKIPL_3524</name>
</gene>
<dbReference type="Gene3D" id="3.40.50.2000">
    <property type="entry name" value="Glycogen Phosphorylase B"/>
    <property type="match status" value="2"/>
</dbReference>
<dbReference type="EMBL" id="BPQQ01000040">
    <property type="protein sequence ID" value="GJE01590.1"/>
    <property type="molecule type" value="Genomic_DNA"/>
</dbReference>
<protein>
    <submittedName>
        <fullName evidence="2">4'-demethylrebeccamycin synthase</fullName>
    </submittedName>
</protein>
<proteinExistence type="predicted"/>